<evidence type="ECO:0000256" key="7">
    <source>
        <dbReference type="PIRSR" id="PIRSR600223-1"/>
    </source>
</evidence>
<evidence type="ECO:0000256" key="9">
    <source>
        <dbReference type="RuleBase" id="RU362042"/>
    </source>
</evidence>
<feature type="active site" evidence="7">
    <location>
        <position position="96"/>
    </location>
</feature>
<evidence type="ECO:0000256" key="1">
    <source>
        <dbReference type="ARBA" id="ARBA00000677"/>
    </source>
</evidence>
<feature type="transmembrane region" description="Helical" evidence="8">
    <location>
        <begin position="31"/>
        <end position="53"/>
    </location>
</feature>
<evidence type="ECO:0000256" key="3">
    <source>
        <dbReference type="ARBA" id="ARBA00009370"/>
    </source>
</evidence>
<dbReference type="InterPro" id="IPR019758">
    <property type="entry name" value="Pept_S26A_signal_pept_1_CS"/>
</dbReference>
<evidence type="ECO:0000313" key="11">
    <source>
        <dbReference type="EMBL" id="PJK18065.1"/>
    </source>
</evidence>
<dbReference type="InterPro" id="IPR036286">
    <property type="entry name" value="LexA/Signal_pep-like_sf"/>
</dbReference>
<dbReference type="PRINTS" id="PR00727">
    <property type="entry name" value="LEADERPTASE"/>
</dbReference>
<keyword evidence="8" id="KW-0812">Transmembrane</keyword>
<evidence type="ECO:0000256" key="8">
    <source>
        <dbReference type="RuleBase" id="RU003993"/>
    </source>
</evidence>
<dbReference type="InterPro" id="IPR019533">
    <property type="entry name" value="Peptidase_S26"/>
</dbReference>
<sequence>MKKLKLIFEKLQDRGRVRRIVTNWKTEVKEWFLALIIGVAVIALIRTTLFTTYHIHGDSMLPTLHSQDQVVVSLLSSVEAGDVVIVERDNEKDIVKRVIGIPGDTLQFQEDGVYRNGEKVNETYLQDREWSFEQMTITLQEDAYFVMGDNRDQSLDSRELGTFSSKEIVGEVKLVYFPFTHLSWIHY</sequence>
<dbReference type="GO" id="GO:0009003">
    <property type="term" value="F:signal peptidase activity"/>
    <property type="evidence" value="ECO:0007669"/>
    <property type="project" value="UniProtKB-EC"/>
</dbReference>
<evidence type="ECO:0000313" key="12">
    <source>
        <dbReference type="Proteomes" id="UP000228680"/>
    </source>
</evidence>
<comment type="similarity">
    <text evidence="3 9">Belongs to the peptidase S26 family.</text>
</comment>
<keyword evidence="5 8" id="KW-0645">Protease</keyword>
<gene>
    <name evidence="11" type="primary">lepB</name>
    <name evidence="11" type="ORF">CQS04_04075</name>
</gene>
<protein>
    <recommendedName>
        <fullName evidence="4 8">Signal peptidase I</fullName>
        <ecNumber evidence="4 8">3.4.21.89</ecNumber>
    </recommendedName>
</protein>
<dbReference type="AlphaFoldDB" id="A0A2M9F3P8"/>
<keyword evidence="8" id="KW-1133">Transmembrane helix</keyword>
<dbReference type="Pfam" id="PF10502">
    <property type="entry name" value="Peptidase_S26"/>
    <property type="match status" value="1"/>
</dbReference>
<evidence type="ECO:0000256" key="6">
    <source>
        <dbReference type="ARBA" id="ARBA00022801"/>
    </source>
</evidence>
<dbReference type="PANTHER" id="PTHR43390:SF1">
    <property type="entry name" value="CHLOROPLAST PROCESSING PEPTIDASE"/>
    <property type="match status" value="1"/>
</dbReference>
<keyword evidence="6 8" id="KW-0378">Hydrolase</keyword>
<feature type="domain" description="Peptidase S26" evidence="10">
    <location>
        <begin position="29"/>
        <end position="177"/>
    </location>
</feature>
<dbReference type="CDD" id="cd06530">
    <property type="entry name" value="S26_SPase_I"/>
    <property type="match status" value="1"/>
</dbReference>
<comment type="subcellular location">
    <subcellularLocation>
        <location evidence="2">Cell membrane</location>
        <topology evidence="2">Single-pass type II membrane protein</topology>
    </subcellularLocation>
    <subcellularLocation>
        <location evidence="9">Membrane</location>
        <topology evidence="9">Single-pass type II membrane protein</topology>
    </subcellularLocation>
</comment>
<dbReference type="SUPFAM" id="SSF51306">
    <property type="entry name" value="LexA/Signal peptidase"/>
    <property type="match status" value="1"/>
</dbReference>
<accession>A0A2M9F3P8</accession>
<dbReference type="GO" id="GO:0006465">
    <property type="term" value="P:signal peptide processing"/>
    <property type="evidence" value="ECO:0007669"/>
    <property type="project" value="InterPro"/>
</dbReference>
<dbReference type="PROSITE" id="PS00761">
    <property type="entry name" value="SPASE_I_3"/>
    <property type="match status" value="1"/>
</dbReference>
<comment type="caution">
    <text evidence="11">The sequence shown here is derived from an EMBL/GenBank/DDBJ whole genome shotgun (WGS) entry which is preliminary data.</text>
</comment>
<dbReference type="InterPro" id="IPR000223">
    <property type="entry name" value="Pept_S26A_signal_pept_1"/>
</dbReference>
<proteinExistence type="inferred from homology"/>
<keyword evidence="12" id="KW-1185">Reference proteome</keyword>
<dbReference type="Proteomes" id="UP000228680">
    <property type="component" value="Unassembled WGS sequence"/>
</dbReference>
<evidence type="ECO:0000259" key="10">
    <source>
        <dbReference type="Pfam" id="PF10502"/>
    </source>
</evidence>
<comment type="catalytic activity">
    <reaction evidence="1 8">
        <text>Cleavage of hydrophobic, N-terminal signal or leader sequences from secreted and periplasmic proteins.</text>
        <dbReference type="EC" id="3.4.21.89"/>
    </reaction>
</comment>
<dbReference type="NCBIfam" id="TIGR02227">
    <property type="entry name" value="sigpep_I_bact"/>
    <property type="match status" value="1"/>
</dbReference>
<dbReference type="GO" id="GO:0005886">
    <property type="term" value="C:plasma membrane"/>
    <property type="evidence" value="ECO:0007669"/>
    <property type="project" value="UniProtKB-SubCell"/>
</dbReference>
<organism evidence="11 12">
    <name type="scientific">Chryseomicrobium excrementi</name>
    <dbReference type="NCBI Taxonomy" id="2041346"/>
    <lineage>
        <taxon>Bacteria</taxon>
        <taxon>Bacillati</taxon>
        <taxon>Bacillota</taxon>
        <taxon>Bacilli</taxon>
        <taxon>Bacillales</taxon>
        <taxon>Caryophanaceae</taxon>
        <taxon>Chryseomicrobium</taxon>
    </lineage>
</organism>
<name>A0A2M9F3P8_9BACL</name>
<keyword evidence="8" id="KW-0472">Membrane</keyword>
<dbReference type="InterPro" id="IPR019756">
    <property type="entry name" value="Pept_S26A_signal_pept_1_Ser-AS"/>
</dbReference>
<reference evidence="11 12" key="1">
    <citation type="submission" date="2017-10" db="EMBL/GenBank/DDBJ databases">
        <title>Draft genome of Chryseomicrobium casticus sp. nov.</title>
        <authorList>
            <person name="Chakraborty R."/>
            <person name="Saha T."/>
        </authorList>
    </citation>
    <scope>NUCLEOTIDE SEQUENCE [LARGE SCALE GENOMIC DNA]</scope>
    <source>
        <strain evidence="11 12">ET03</strain>
    </source>
</reference>
<dbReference type="OrthoDB" id="9802919at2"/>
<evidence type="ECO:0000256" key="4">
    <source>
        <dbReference type="ARBA" id="ARBA00013208"/>
    </source>
</evidence>
<dbReference type="PANTHER" id="PTHR43390">
    <property type="entry name" value="SIGNAL PEPTIDASE I"/>
    <property type="match status" value="1"/>
</dbReference>
<feature type="active site" evidence="7">
    <location>
        <position position="59"/>
    </location>
</feature>
<dbReference type="Gene3D" id="2.10.109.10">
    <property type="entry name" value="Umud Fragment, subunit A"/>
    <property type="match status" value="1"/>
</dbReference>
<dbReference type="GO" id="GO:0004252">
    <property type="term" value="F:serine-type endopeptidase activity"/>
    <property type="evidence" value="ECO:0007669"/>
    <property type="project" value="InterPro"/>
</dbReference>
<dbReference type="EMBL" id="PCGR01000001">
    <property type="protein sequence ID" value="PJK18065.1"/>
    <property type="molecule type" value="Genomic_DNA"/>
</dbReference>
<dbReference type="EC" id="3.4.21.89" evidence="4 8"/>
<evidence type="ECO:0000256" key="5">
    <source>
        <dbReference type="ARBA" id="ARBA00022670"/>
    </source>
</evidence>
<dbReference type="PROSITE" id="PS00501">
    <property type="entry name" value="SPASE_I_1"/>
    <property type="match status" value="1"/>
</dbReference>
<evidence type="ECO:0000256" key="2">
    <source>
        <dbReference type="ARBA" id="ARBA00004401"/>
    </source>
</evidence>
<dbReference type="InterPro" id="IPR019757">
    <property type="entry name" value="Pept_S26A_signal_pept_1_Lys-AS"/>
</dbReference>
<dbReference type="PROSITE" id="PS00760">
    <property type="entry name" value="SPASE_I_2"/>
    <property type="match status" value="1"/>
</dbReference>